<sequence length="291" mass="33454">MSLVKRAVGYGPLSRNGLFVKVPWRTFASKSTSASNSASISADFKANSPQKSSSQPSEHPQLSPEDAKREAAKLAAQALKDVGSLFSSGSDDATQPIDTEPIFKNPQLFAPLSLLHQGQVLKELQDKYDKKWTKLTQEDKKLGYYIAYGDWGVREEFKNWKTLEAPYDLPFRVPSEIKSTNPSRTTVIKKLTPEVILGETPIREKQFDYKKMDGVTKFFIYMTSFIVIAAIFRDKKIGEEGKPEEIIIEDPYEKERQLRAEREAEEERIRLEKERLALERSKRKWYYLYLK</sequence>
<keyword evidence="8" id="KW-0560">Oxidoreductase</keyword>
<keyword evidence="6" id="KW-0809">Transit peptide</keyword>
<keyword evidence="4" id="KW-0812">Transmembrane</keyword>
<comment type="pathway">
    <text evidence="2">Energy metabolism; oxidative phosphorylation.</text>
</comment>
<keyword evidence="7" id="KW-1133">Transmembrane helix</keyword>
<dbReference type="KEGG" id="pic:PICST_33042"/>
<keyword evidence="11" id="KW-0175">Coiled coil</keyword>
<dbReference type="RefSeq" id="XP_001385600.2">
    <property type="nucleotide sequence ID" value="XM_001385563.1"/>
</dbReference>
<evidence type="ECO:0000256" key="2">
    <source>
        <dbReference type="ARBA" id="ARBA00004673"/>
    </source>
</evidence>
<dbReference type="SUPFAM" id="SSF81406">
    <property type="entry name" value="Mitochondrial cytochrome c oxidase subunit IV"/>
    <property type="match status" value="1"/>
</dbReference>
<dbReference type="HOGENOM" id="CLU_080217_0_0_1"/>
<dbReference type="GO" id="GO:0016491">
    <property type="term" value="F:oxidoreductase activity"/>
    <property type="evidence" value="ECO:0007669"/>
    <property type="project" value="UniProtKB-KW"/>
</dbReference>
<dbReference type="EMBL" id="CP000500">
    <property type="protein sequence ID" value="ABN67571.2"/>
    <property type="molecule type" value="Genomic_DNA"/>
</dbReference>
<evidence type="ECO:0000256" key="9">
    <source>
        <dbReference type="ARBA" id="ARBA00023128"/>
    </source>
</evidence>
<dbReference type="Proteomes" id="UP000002258">
    <property type="component" value="Chromosome 6"/>
</dbReference>
<dbReference type="InParanoid" id="A3LY44"/>
<evidence type="ECO:0000256" key="7">
    <source>
        <dbReference type="ARBA" id="ARBA00022989"/>
    </source>
</evidence>
<comment type="subcellular location">
    <subcellularLocation>
        <location evidence="1">Mitochondrion inner membrane</location>
        <topology evidence="1">Single-pass membrane protein</topology>
    </subcellularLocation>
</comment>
<evidence type="ECO:0000256" key="4">
    <source>
        <dbReference type="ARBA" id="ARBA00022692"/>
    </source>
</evidence>
<dbReference type="PANTHER" id="PTHR10707">
    <property type="entry name" value="CYTOCHROME C OXIDASE SUBUNIT IV"/>
    <property type="match status" value="1"/>
</dbReference>
<dbReference type="InterPro" id="IPR036639">
    <property type="entry name" value="Cyt_c_oxidase_su4_sf"/>
</dbReference>
<evidence type="ECO:0000313" key="14">
    <source>
        <dbReference type="Proteomes" id="UP000002258"/>
    </source>
</evidence>
<dbReference type="AlphaFoldDB" id="A3LY44"/>
<evidence type="ECO:0000256" key="3">
    <source>
        <dbReference type="ARBA" id="ARBA00008135"/>
    </source>
</evidence>
<organism evidence="13 14">
    <name type="scientific">Scheffersomyces stipitis (strain ATCC 58785 / CBS 6054 / NBRC 10063 / NRRL Y-11545)</name>
    <name type="common">Yeast</name>
    <name type="synonym">Pichia stipitis</name>
    <dbReference type="NCBI Taxonomy" id="322104"/>
    <lineage>
        <taxon>Eukaryota</taxon>
        <taxon>Fungi</taxon>
        <taxon>Dikarya</taxon>
        <taxon>Ascomycota</taxon>
        <taxon>Saccharomycotina</taxon>
        <taxon>Pichiomycetes</taxon>
        <taxon>Debaryomycetaceae</taxon>
        <taxon>Scheffersomyces</taxon>
    </lineage>
</organism>
<dbReference type="InterPro" id="IPR004203">
    <property type="entry name" value="Cyt_c_oxidase_su4_fam"/>
</dbReference>
<evidence type="ECO:0000256" key="8">
    <source>
        <dbReference type="ARBA" id="ARBA00023002"/>
    </source>
</evidence>
<feature type="compositionally biased region" description="Polar residues" evidence="12">
    <location>
        <begin position="47"/>
        <end position="60"/>
    </location>
</feature>
<protein>
    <submittedName>
        <fullName evidence="13">Cytochrome c oxidase</fullName>
    </submittedName>
</protein>
<comment type="similarity">
    <text evidence="3">Belongs to the cytochrome c oxidase IV family.</text>
</comment>
<dbReference type="GeneID" id="4840409"/>
<proteinExistence type="inferred from homology"/>
<evidence type="ECO:0000256" key="5">
    <source>
        <dbReference type="ARBA" id="ARBA00022792"/>
    </source>
</evidence>
<name>A3LY44_PICST</name>
<accession>A3LY44</accession>
<keyword evidence="5" id="KW-0999">Mitochondrion inner membrane</keyword>
<evidence type="ECO:0000256" key="12">
    <source>
        <dbReference type="SAM" id="MobiDB-lite"/>
    </source>
</evidence>
<evidence type="ECO:0000256" key="1">
    <source>
        <dbReference type="ARBA" id="ARBA00004434"/>
    </source>
</evidence>
<feature type="compositionally biased region" description="Low complexity" evidence="12">
    <location>
        <begin position="31"/>
        <end position="42"/>
    </location>
</feature>
<dbReference type="OMA" id="PYDLPFR"/>
<dbReference type="GO" id="GO:0006123">
    <property type="term" value="P:mitochondrial electron transport, cytochrome c to oxygen"/>
    <property type="evidence" value="ECO:0007669"/>
    <property type="project" value="InterPro"/>
</dbReference>
<dbReference type="OrthoDB" id="186013at2759"/>
<keyword evidence="9" id="KW-0496">Mitochondrion</keyword>
<reference evidence="13 14" key="1">
    <citation type="journal article" date="2007" name="Nat. Biotechnol.">
        <title>Genome sequence of the lignocellulose-bioconverting and xylose-fermenting yeast Pichia stipitis.</title>
        <authorList>
            <person name="Jeffries T.W."/>
            <person name="Grigoriev I.V."/>
            <person name="Grimwood J."/>
            <person name="Laplaza J.M."/>
            <person name="Aerts A."/>
            <person name="Salamov A."/>
            <person name="Schmutz J."/>
            <person name="Lindquist E."/>
            <person name="Dehal P."/>
            <person name="Shapiro H."/>
            <person name="Jin Y.S."/>
            <person name="Passoth V."/>
            <person name="Richardson P.M."/>
        </authorList>
    </citation>
    <scope>NUCLEOTIDE SEQUENCE [LARGE SCALE GENOMIC DNA]</scope>
    <source>
        <strain evidence="14">ATCC 58785 / CBS 6054 / NBRC 10063 / NRRL Y-11545</strain>
    </source>
</reference>
<keyword evidence="10" id="KW-0472">Membrane</keyword>
<evidence type="ECO:0000256" key="6">
    <source>
        <dbReference type="ARBA" id="ARBA00022946"/>
    </source>
</evidence>
<dbReference type="GO" id="GO:0005743">
    <property type="term" value="C:mitochondrial inner membrane"/>
    <property type="evidence" value="ECO:0007669"/>
    <property type="project" value="UniProtKB-SubCell"/>
</dbReference>
<dbReference type="eggNOG" id="ENOG502S9BA">
    <property type="taxonomic scope" value="Eukaryota"/>
</dbReference>
<feature type="coiled-coil region" evidence="11">
    <location>
        <begin position="254"/>
        <end position="284"/>
    </location>
</feature>
<evidence type="ECO:0000256" key="11">
    <source>
        <dbReference type="SAM" id="Coils"/>
    </source>
</evidence>
<feature type="region of interest" description="Disordered" evidence="12">
    <location>
        <begin position="31"/>
        <end position="73"/>
    </location>
</feature>
<dbReference type="PANTHER" id="PTHR10707:SF10">
    <property type="entry name" value="CYTOCHROME C OXIDASE SUBUNIT 4"/>
    <property type="match status" value="1"/>
</dbReference>
<gene>
    <name evidence="13" type="ORF">PICST_33042</name>
</gene>
<evidence type="ECO:0000256" key="10">
    <source>
        <dbReference type="ARBA" id="ARBA00023136"/>
    </source>
</evidence>
<dbReference type="GO" id="GO:0045277">
    <property type="term" value="C:respiratory chain complex IV"/>
    <property type="evidence" value="ECO:0007669"/>
    <property type="project" value="InterPro"/>
</dbReference>
<evidence type="ECO:0000313" key="13">
    <source>
        <dbReference type="EMBL" id="ABN67571.2"/>
    </source>
</evidence>
<keyword evidence="14" id="KW-1185">Reference proteome</keyword>